<sequence length="460" mass="50651">MAQTLTTMAYSSSMSPLSMYSPSSTEVETSPYSSSGSMASTKSSNSGLARTIRPLKQWFKRSQHCSPQSTHITATATPRKPLAPLDLSTGPSSSTLLPSPVTSPMLKPLLIRHVPVGYIQSRFGQSEKLLGSGTGGSVYLHRPHDDPHREFAVKVFSPLSIMASSTGAAAQKQQPLPSSAVSPVIVQRLLDEAAIGRALIHPNIIRTLDYVREADGTHYSVMEYCPVDMFDMVESGALTSTDIDCYFSQLLHGLNYMHRQGVAHRDLKLDNVCLTHDGQVKIIDFGCATTFDPLNPATTGMCGSDPYIAPEVFTNEPYDPRKADVWALAVILLSMLSNHFPWEVARTTDPNFRMYLRYKDAIVDHWMATKPEAAATIKRMLSLNPLERPTTEELLADPWIQSIATCMDYPLEHFPTHYHMASCPMMVGSPASMMSDFSSDFGVATDSHPSHSHYVPTPRH</sequence>
<comment type="caution">
    <text evidence="8">The sequence shown here is derived from an EMBL/GenBank/DDBJ whole genome shotgun (WGS) entry which is preliminary data.</text>
</comment>
<dbReference type="InterPro" id="IPR000719">
    <property type="entry name" value="Prot_kinase_dom"/>
</dbReference>
<keyword evidence="2" id="KW-0808">Transferase</keyword>
<evidence type="ECO:0000256" key="4">
    <source>
        <dbReference type="ARBA" id="ARBA00022777"/>
    </source>
</evidence>
<dbReference type="EMBL" id="JANBPY010001732">
    <property type="protein sequence ID" value="KAJ1958917.1"/>
    <property type="molecule type" value="Genomic_DNA"/>
</dbReference>
<accession>A0A9W8ANC1</accession>
<keyword evidence="3" id="KW-0547">Nucleotide-binding</keyword>
<dbReference type="AlphaFoldDB" id="A0A9W8ANC1"/>
<keyword evidence="9" id="KW-1185">Reference proteome</keyword>
<feature type="region of interest" description="Disordered" evidence="6">
    <location>
        <begin position="14"/>
        <end position="47"/>
    </location>
</feature>
<feature type="compositionally biased region" description="Low complexity" evidence="6">
    <location>
        <begin position="33"/>
        <end position="46"/>
    </location>
</feature>
<name>A0A9W8ANC1_9FUNG</name>
<dbReference type="PANTHER" id="PTHR24345">
    <property type="entry name" value="SERINE/THREONINE-PROTEIN KINASE PLK"/>
    <property type="match status" value="1"/>
</dbReference>
<dbReference type="OrthoDB" id="6513151at2759"/>
<dbReference type="GO" id="GO:0004674">
    <property type="term" value="F:protein serine/threonine kinase activity"/>
    <property type="evidence" value="ECO:0007669"/>
    <property type="project" value="UniProtKB-KW"/>
</dbReference>
<dbReference type="InterPro" id="IPR011009">
    <property type="entry name" value="Kinase-like_dom_sf"/>
</dbReference>
<feature type="domain" description="Protein kinase" evidence="7">
    <location>
        <begin position="124"/>
        <end position="400"/>
    </location>
</feature>
<evidence type="ECO:0000313" key="9">
    <source>
        <dbReference type="Proteomes" id="UP001150925"/>
    </source>
</evidence>
<dbReference type="SMART" id="SM00220">
    <property type="entry name" value="S_TKc"/>
    <property type="match status" value="1"/>
</dbReference>
<evidence type="ECO:0000256" key="5">
    <source>
        <dbReference type="ARBA" id="ARBA00022840"/>
    </source>
</evidence>
<evidence type="ECO:0000256" key="3">
    <source>
        <dbReference type="ARBA" id="ARBA00022741"/>
    </source>
</evidence>
<feature type="compositionally biased region" description="Low complexity" evidence="6">
    <location>
        <begin position="14"/>
        <end position="24"/>
    </location>
</feature>
<dbReference type="InterPro" id="IPR008271">
    <property type="entry name" value="Ser/Thr_kinase_AS"/>
</dbReference>
<dbReference type="SUPFAM" id="SSF56112">
    <property type="entry name" value="Protein kinase-like (PK-like)"/>
    <property type="match status" value="1"/>
</dbReference>
<dbReference type="Pfam" id="PF00069">
    <property type="entry name" value="Pkinase"/>
    <property type="match status" value="1"/>
</dbReference>
<evidence type="ECO:0000256" key="6">
    <source>
        <dbReference type="SAM" id="MobiDB-lite"/>
    </source>
</evidence>
<dbReference type="GO" id="GO:0005524">
    <property type="term" value="F:ATP binding"/>
    <property type="evidence" value="ECO:0007669"/>
    <property type="project" value="UniProtKB-KW"/>
</dbReference>
<evidence type="ECO:0000313" key="8">
    <source>
        <dbReference type="EMBL" id="KAJ1958917.1"/>
    </source>
</evidence>
<dbReference type="PROSITE" id="PS00108">
    <property type="entry name" value="PROTEIN_KINASE_ST"/>
    <property type="match status" value="1"/>
</dbReference>
<dbReference type="PROSITE" id="PS50011">
    <property type="entry name" value="PROTEIN_KINASE_DOM"/>
    <property type="match status" value="1"/>
</dbReference>
<keyword evidence="1 8" id="KW-0723">Serine/threonine-protein kinase</keyword>
<keyword evidence="5" id="KW-0067">ATP-binding</keyword>
<dbReference type="PANTHER" id="PTHR24345:SF0">
    <property type="entry name" value="CELL CYCLE SERINE_THREONINE-PROTEIN KINASE CDC5_MSD2"/>
    <property type="match status" value="1"/>
</dbReference>
<dbReference type="GO" id="GO:0005634">
    <property type="term" value="C:nucleus"/>
    <property type="evidence" value="ECO:0007669"/>
    <property type="project" value="TreeGrafter"/>
</dbReference>
<proteinExistence type="predicted"/>
<evidence type="ECO:0000256" key="2">
    <source>
        <dbReference type="ARBA" id="ARBA00022679"/>
    </source>
</evidence>
<evidence type="ECO:0000259" key="7">
    <source>
        <dbReference type="PROSITE" id="PS50011"/>
    </source>
</evidence>
<gene>
    <name evidence="8" type="primary">HRK1_3</name>
    <name evidence="8" type="ORF">IWQ62_004823</name>
</gene>
<dbReference type="Proteomes" id="UP001150925">
    <property type="component" value="Unassembled WGS sequence"/>
</dbReference>
<keyword evidence="4 8" id="KW-0418">Kinase</keyword>
<dbReference type="Gene3D" id="1.10.510.10">
    <property type="entry name" value="Transferase(Phosphotransferase) domain 1"/>
    <property type="match status" value="1"/>
</dbReference>
<organism evidence="8 9">
    <name type="scientific">Dispira parvispora</name>
    <dbReference type="NCBI Taxonomy" id="1520584"/>
    <lineage>
        <taxon>Eukaryota</taxon>
        <taxon>Fungi</taxon>
        <taxon>Fungi incertae sedis</taxon>
        <taxon>Zoopagomycota</taxon>
        <taxon>Kickxellomycotina</taxon>
        <taxon>Dimargaritomycetes</taxon>
        <taxon>Dimargaritales</taxon>
        <taxon>Dimargaritaceae</taxon>
        <taxon>Dispira</taxon>
    </lineage>
</organism>
<evidence type="ECO:0000256" key="1">
    <source>
        <dbReference type="ARBA" id="ARBA00022527"/>
    </source>
</evidence>
<protein>
    <submittedName>
        <fullName evidence="8">Serine/threonine protein kinase</fullName>
    </submittedName>
</protein>
<reference evidence="8" key="1">
    <citation type="submission" date="2022-07" db="EMBL/GenBank/DDBJ databases">
        <title>Phylogenomic reconstructions and comparative analyses of Kickxellomycotina fungi.</title>
        <authorList>
            <person name="Reynolds N.K."/>
            <person name="Stajich J.E."/>
            <person name="Barry K."/>
            <person name="Grigoriev I.V."/>
            <person name="Crous P."/>
            <person name="Smith M.E."/>
        </authorList>
    </citation>
    <scope>NUCLEOTIDE SEQUENCE</scope>
    <source>
        <strain evidence="8">RSA 1196</strain>
    </source>
</reference>